<dbReference type="Proteomes" id="UP000538929">
    <property type="component" value="Unassembled WGS sequence"/>
</dbReference>
<reference evidence="2" key="1">
    <citation type="submission" date="2019-10" db="EMBL/GenBank/DDBJ databases">
        <title>Streptomyces sp. nov., a novel actinobacterium isolated from alkaline environment.</title>
        <authorList>
            <person name="Golinska P."/>
        </authorList>
    </citation>
    <scope>NUCLEOTIDE SEQUENCE [LARGE SCALE GENOMIC DNA]</scope>
    <source>
        <strain evidence="2">DSM 42118</strain>
    </source>
</reference>
<gene>
    <name evidence="1" type="ORF">FNQ90_04095</name>
</gene>
<protein>
    <submittedName>
        <fullName evidence="1">Uncharacterized protein</fullName>
    </submittedName>
</protein>
<dbReference type="EMBL" id="VKHT01000062">
    <property type="protein sequence ID" value="MBB0243312.1"/>
    <property type="molecule type" value="Genomic_DNA"/>
</dbReference>
<dbReference type="AlphaFoldDB" id="A0A7W3Y0I8"/>
<proteinExistence type="predicted"/>
<comment type="caution">
    <text evidence="1">The sequence shown here is derived from an EMBL/GenBank/DDBJ whole genome shotgun (WGS) entry which is preliminary data.</text>
</comment>
<evidence type="ECO:0000313" key="2">
    <source>
        <dbReference type="Proteomes" id="UP000538929"/>
    </source>
</evidence>
<name>A0A7W3Y0I8_9ACTN</name>
<accession>A0A7W3Y0I8</accession>
<dbReference type="RefSeq" id="WP_153426656.1">
    <property type="nucleotide sequence ID" value="NZ_VJYJ02000067.1"/>
</dbReference>
<evidence type="ECO:0000313" key="1">
    <source>
        <dbReference type="EMBL" id="MBB0243312.1"/>
    </source>
</evidence>
<sequence>MIEEIGAILISGSNERQFPGKSDLARIYQELWNVIPVVRKLGRPPEWKK</sequence>
<keyword evidence="2" id="KW-1185">Reference proteome</keyword>
<organism evidence="1 2">
    <name type="scientific">Streptomyces alkaliphilus</name>
    <dbReference type="NCBI Taxonomy" id="1472722"/>
    <lineage>
        <taxon>Bacteria</taxon>
        <taxon>Bacillati</taxon>
        <taxon>Actinomycetota</taxon>
        <taxon>Actinomycetes</taxon>
        <taxon>Kitasatosporales</taxon>
        <taxon>Streptomycetaceae</taxon>
        <taxon>Streptomyces</taxon>
    </lineage>
</organism>